<gene>
    <name evidence="1" type="ORF">GSOID_T00030270001</name>
</gene>
<dbReference type="AlphaFoldDB" id="E4YNZ1"/>
<accession>E4YNZ1</accession>
<evidence type="ECO:0000313" key="1">
    <source>
        <dbReference type="EMBL" id="CBY37189.1"/>
    </source>
</evidence>
<proteinExistence type="predicted"/>
<dbReference type="Proteomes" id="UP000011014">
    <property type="component" value="Unassembled WGS sequence"/>
</dbReference>
<organism evidence="1">
    <name type="scientific">Oikopleura dioica</name>
    <name type="common">Tunicate</name>
    <dbReference type="NCBI Taxonomy" id="34765"/>
    <lineage>
        <taxon>Eukaryota</taxon>
        <taxon>Metazoa</taxon>
        <taxon>Chordata</taxon>
        <taxon>Tunicata</taxon>
        <taxon>Appendicularia</taxon>
        <taxon>Copelata</taxon>
        <taxon>Oikopleuridae</taxon>
        <taxon>Oikopleura</taxon>
    </lineage>
</organism>
<sequence>MPKTLTATRNRHTHTLL</sequence>
<name>E4YNZ1_OIKDI</name>
<protein>
    <submittedName>
        <fullName evidence="1">Uncharacterized protein</fullName>
    </submittedName>
</protein>
<dbReference type="EMBL" id="FN654916">
    <property type="protein sequence ID" value="CBY37189.1"/>
    <property type="molecule type" value="Genomic_DNA"/>
</dbReference>
<reference evidence="1" key="1">
    <citation type="journal article" date="2010" name="Science">
        <title>Plasticity of animal genome architecture unmasked by rapid evolution of a pelagic tunicate.</title>
        <authorList>
            <person name="Denoeud F."/>
            <person name="Henriet S."/>
            <person name="Mungpakdee S."/>
            <person name="Aury J.M."/>
            <person name="Da Silva C."/>
            <person name="Brinkmann H."/>
            <person name="Mikhaleva J."/>
            <person name="Olsen L.C."/>
            <person name="Jubin C."/>
            <person name="Canestro C."/>
            <person name="Bouquet J.M."/>
            <person name="Danks G."/>
            <person name="Poulain J."/>
            <person name="Campsteijn C."/>
            <person name="Adamski M."/>
            <person name="Cross I."/>
            <person name="Yadetie F."/>
            <person name="Muffato M."/>
            <person name="Louis A."/>
            <person name="Butcher S."/>
            <person name="Tsagkogeorga G."/>
            <person name="Konrad A."/>
            <person name="Singh S."/>
            <person name="Jensen M.F."/>
            <person name="Cong E.H."/>
            <person name="Eikeseth-Otteraa H."/>
            <person name="Noel B."/>
            <person name="Anthouard V."/>
            <person name="Porcel B.M."/>
            <person name="Kachouri-Lafond R."/>
            <person name="Nishino A."/>
            <person name="Ugolini M."/>
            <person name="Chourrout P."/>
            <person name="Nishida H."/>
            <person name="Aasland R."/>
            <person name="Huzurbazar S."/>
            <person name="Westhof E."/>
            <person name="Delsuc F."/>
            <person name="Lehrach H."/>
            <person name="Reinhardt R."/>
            <person name="Weissenbach J."/>
            <person name="Roy S.W."/>
            <person name="Artiguenave F."/>
            <person name="Postlethwait J.H."/>
            <person name="Manak J.R."/>
            <person name="Thompson E.M."/>
            <person name="Jaillon O."/>
            <person name="Du Pasquier L."/>
            <person name="Boudinot P."/>
            <person name="Liberles D.A."/>
            <person name="Volff J.N."/>
            <person name="Philippe H."/>
            <person name="Lenhard B."/>
            <person name="Roest Crollius H."/>
            <person name="Wincker P."/>
            <person name="Chourrout D."/>
        </authorList>
    </citation>
    <scope>NUCLEOTIDE SEQUENCE [LARGE SCALE GENOMIC DNA]</scope>
</reference>